<evidence type="ECO:0000313" key="2">
    <source>
        <dbReference type="EMBL" id="MCH4822711.1"/>
    </source>
</evidence>
<dbReference type="AlphaFoldDB" id="A0A9X1V2X3"/>
<feature type="signal peptide" evidence="1">
    <location>
        <begin position="1"/>
        <end position="22"/>
    </location>
</feature>
<evidence type="ECO:0000313" key="3">
    <source>
        <dbReference type="Proteomes" id="UP001139226"/>
    </source>
</evidence>
<dbReference type="RefSeq" id="WP_240712834.1">
    <property type="nucleotide sequence ID" value="NZ_JAKVTV010000001.1"/>
</dbReference>
<proteinExistence type="predicted"/>
<feature type="chain" id="PRO_5040852710" evidence="1">
    <location>
        <begin position="23"/>
        <end position="111"/>
    </location>
</feature>
<keyword evidence="3" id="KW-1185">Reference proteome</keyword>
<dbReference type="Proteomes" id="UP001139226">
    <property type="component" value="Unassembled WGS sequence"/>
</dbReference>
<reference evidence="2" key="1">
    <citation type="submission" date="2022-03" db="EMBL/GenBank/DDBJ databases">
        <title>Gramella crocea sp. nov., isolated from activated sludge of a seafood processing plant.</title>
        <authorList>
            <person name="Zhang X."/>
        </authorList>
    </citation>
    <scope>NUCLEOTIDE SEQUENCE</scope>
    <source>
        <strain evidence="2">YJ019</strain>
    </source>
</reference>
<dbReference type="EMBL" id="JAKVTV010000001">
    <property type="protein sequence ID" value="MCH4822711.1"/>
    <property type="molecule type" value="Genomic_DNA"/>
</dbReference>
<name>A0A9X1V2X3_9FLAO</name>
<evidence type="ECO:0000256" key="1">
    <source>
        <dbReference type="SAM" id="SignalP"/>
    </source>
</evidence>
<accession>A0A9X1V2X3</accession>
<keyword evidence="1" id="KW-0732">Signal</keyword>
<dbReference type="Gene3D" id="3.10.450.360">
    <property type="match status" value="1"/>
</dbReference>
<organism evidence="2 3">
    <name type="scientific">Christiangramia lutea</name>
    <dbReference type="NCBI Taxonomy" id="1607951"/>
    <lineage>
        <taxon>Bacteria</taxon>
        <taxon>Pseudomonadati</taxon>
        <taxon>Bacteroidota</taxon>
        <taxon>Flavobacteriia</taxon>
        <taxon>Flavobacteriales</taxon>
        <taxon>Flavobacteriaceae</taxon>
        <taxon>Christiangramia</taxon>
    </lineage>
</organism>
<sequence>MKRIALSIMTMGAMFFATQMHAQEEEIASAETTAEMVQEEFASVDVQELPEAVKDALSTDHANATVTEAWIKTMGETQVYKLKLDVEGETKKVYIDQDGSWVDMKDHSGSY</sequence>
<protein>
    <submittedName>
        <fullName evidence="2">Uncharacterized protein</fullName>
    </submittedName>
</protein>
<comment type="caution">
    <text evidence="2">The sequence shown here is derived from an EMBL/GenBank/DDBJ whole genome shotgun (WGS) entry which is preliminary data.</text>
</comment>
<dbReference type="SUPFAM" id="SSF160574">
    <property type="entry name" value="BT0923-like"/>
    <property type="match status" value="1"/>
</dbReference>
<gene>
    <name evidence="2" type="ORF">ML462_05945</name>
</gene>